<evidence type="ECO:0000313" key="1">
    <source>
        <dbReference type="EMBL" id="EEG55224.1"/>
    </source>
</evidence>
<dbReference type="Proteomes" id="UP000004756">
    <property type="component" value="Unassembled WGS sequence"/>
</dbReference>
<comment type="caution">
    <text evidence="1">The sequence shown here is derived from an EMBL/GenBank/DDBJ whole genome shotgun (WGS) entry which is preliminary data.</text>
</comment>
<dbReference type="Gene3D" id="3.40.190.170">
    <property type="entry name" value="Bacterial extracellular solute-binding protein, family 7"/>
    <property type="match status" value="1"/>
</dbReference>
<organism evidence="1 2">
    <name type="scientific">[Clostridium] asparagiforme DSM 15981</name>
    <dbReference type="NCBI Taxonomy" id="518636"/>
    <lineage>
        <taxon>Bacteria</taxon>
        <taxon>Bacillati</taxon>
        <taxon>Bacillota</taxon>
        <taxon>Clostridia</taxon>
        <taxon>Lachnospirales</taxon>
        <taxon>Lachnospiraceae</taxon>
        <taxon>Enterocloster</taxon>
    </lineage>
</organism>
<evidence type="ECO:0008006" key="3">
    <source>
        <dbReference type="Google" id="ProtNLM"/>
    </source>
</evidence>
<dbReference type="AlphaFoldDB" id="C0D0C3"/>
<reference evidence="1 2" key="1">
    <citation type="submission" date="2009-01" db="EMBL/GenBank/DDBJ databases">
        <authorList>
            <person name="Fulton L."/>
            <person name="Clifton S."/>
            <person name="Fulton B."/>
            <person name="Xu J."/>
            <person name="Minx P."/>
            <person name="Pepin K.H."/>
            <person name="Johnson M."/>
            <person name="Bhonagiri V."/>
            <person name="Nash W.E."/>
            <person name="Mardis E.R."/>
            <person name="Wilson R.K."/>
        </authorList>
    </citation>
    <scope>NUCLEOTIDE SEQUENCE [LARGE SCALE GENOMIC DNA]</scope>
    <source>
        <strain evidence="1 2">DSM 15981</strain>
    </source>
</reference>
<keyword evidence="2" id="KW-1185">Reference proteome</keyword>
<dbReference type="InterPro" id="IPR038404">
    <property type="entry name" value="TRAP_DctP_sf"/>
</dbReference>
<dbReference type="EMBL" id="ACCJ01000163">
    <property type="protein sequence ID" value="EEG55224.1"/>
    <property type="molecule type" value="Genomic_DNA"/>
</dbReference>
<accession>C0D0C3</accession>
<dbReference type="HOGENOM" id="CLU_2563631_0_0_9"/>
<proteinExistence type="predicted"/>
<protein>
    <recommendedName>
        <fullName evidence="3">TRAP transporter solute receptor, DctP family</fullName>
    </recommendedName>
</protein>
<name>C0D0C3_9FIRM</name>
<evidence type="ECO:0000313" key="2">
    <source>
        <dbReference type="Proteomes" id="UP000004756"/>
    </source>
</evidence>
<reference evidence="1 2" key="2">
    <citation type="submission" date="2009-02" db="EMBL/GenBank/DDBJ databases">
        <title>Draft genome sequence of Clostridium asparagiforme (DSM 15981).</title>
        <authorList>
            <person name="Sudarsanam P."/>
            <person name="Ley R."/>
            <person name="Guruge J."/>
            <person name="Turnbaugh P.J."/>
            <person name="Mahowald M."/>
            <person name="Liep D."/>
            <person name="Gordon J."/>
        </authorList>
    </citation>
    <scope>NUCLEOTIDE SEQUENCE [LARGE SCALE GENOMIC DNA]</scope>
    <source>
        <strain evidence="1 2">DSM 15981</strain>
    </source>
</reference>
<gene>
    <name evidence="1" type="ORF">CLOSTASPAR_02706</name>
</gene>
<feature type="non-terminal residue" evidence="1">
    <location>
        <position position="1"/>
    </location>
</feature>
<sequence length="82" mass="9172">AAALSTQVEMEEWDKSIEEAKQIAADNMGVEFIDVDVEAFKEKVLPLHQQMLDSNPKIRDLYEHIRQANENAKGGQTNADAS</sequence>